<proteinExistence type="predicted"/>
<dbReference type="PROSITE" id="PS51186">
    <property type="entry name" value="GNAT"/>
    <property type="match status" value="1"/>
</dbReference>
<keyword evidence="3" id="KW-1185">Reference proteome</keyword>
<dbReference type="EMBL" id="JBHLUH010000064">
    <property type="protein sequence ID" value="MFC0532014.1"/>
    <property type="molecule type" value="Genomic_DNA"/>
</dbReference>
<dbReference type="RefSeq" id="WP_377257462.1">
    <property type="nucleotide sequence ID" value="NZ_JBHLUH010000064.1"/>
</dbReference>
<dbReference type="GO" id="GO:0016746">
    <property type="term" value="F:acyltransferase activity"/>
    <property type="evidence" value="ECO:0007669"/>
    <property type="project" value="UniProtKB-KW"/>
</dbReference>
<accession>A0ABV6MBQ2</accession>
<dbReference type="Gene3D" id="3.40.630.30">
    <property type="match status" value="1"/>
</dbReference>
<feature type="domain" description="N-acetyltransferase" evidence="1">
    <location>
        <begin position="6"/>
        <end position="177"/>
    </location>
</feature>
<keyword evidence="2" id="KW-0012">Acyltransferase</keyword>
<comment type="caution">
    <text evidence="2">The sequence shown here is derived from an EMBL/GenBank/DDBJ whole genome shotgun (WGS) entry which is preliminary data.</text>
</comment>
<evidence type="ECO:0000259" key="1">
    <source>
        <dbReference type="PROSITE" id="PS51186"/>
    </source>
</evidence>
<protein>
    <submittedName>
        <fullName evidence="2">GNAT family N-acetyltransferase</fullName>
        <ecNumber evidence="2">2.3.1.-</ecNumber>
    </submittedName>
</protein>
<keyword evidence="2" id="KW-0808">Transferase</keyword>
<sequence>MDLARYDARDARQHLPAILELYADVYGVLPYVNDPFFTVDMYAKRLDGAMQMAGFEVAIASDGDQVIGIGHGVTLPPAIPWWQSLRNSLPPPLVDAADEGRIFWLRELQVREPCRNKGIGHAIHDFLCAGRSEGHAVLTVIIDNEPPRSAYLRWGYQIVGRIRHAPESPLYDAMARPLGSD</sequence>
<reference evidence="2 3" key="1">
    <citation type="submission" date="2024-09" db="EMBL/GenBank/DDBJ databases">
        <authorList>
            <person name="Sun Q."/>
            <person name="Mori K."/>
        </authorList>
    </citation>
    <scope>NUCLEOTIDE SEQUENCE [LARGE SCALE GENOMIC DNA]</scope>
    <source>
        <strain evidence="2 3">TBRC 3947</strain>
    </source>
</reference>
<evidence type="ECO:0000313" key="2">
    <source>
        <dbReference type="EMBL" id="MFC0532014.1"/>
    </source>
</evidence>
<dbReference type="Proteomes" id="UP001589867">
    <property type="component" value="Unassembled WGS sequence"/>
</dbReference>
<dbReference type="EC" id="2.3.1.-" evidence="2"/>
<organism evidence="2 3">
    <name type="scientific">Phytohabitans kaempferiae</name>
    <dbReference type="NCBI Taxonomy" id="1620943"/>
    <lineage>
        <taxon>Bacteria</taxon>
        <taxon>Bacillati</taxon>
        <taxon>Actinomycetota</taxon>
        <taxon>Actinomycetes</taxon>
        <taxon>Micromonosporales</taxon>
        <taxon>Micromonosporaceae</taxon>
    </lineage>
</organism>
<dbReference type="SUPFAM" id="SSF55729">
    <property type="entry name" value="Acyl-CoA N-acyltransferases (Nat)"/>
    <property type="match status" value="1"/>
</dbReference>
<dbReference type="InterPro" id="IPR000182">
    <property type="entry name" value="GNAT_dom"/>
</dbReference>
<name>A0ABV6MBQ2_9ACTN</name>
<evidence type="ECO:0000313" key="3">
    <source>
        <dbReference type="Proteomes" id="UP001589867"/>
    </source>
</evidence>
<gene>
    <name evidence="2" type="ORF">ACFFIA_30620</name>
</gene>
<dbReference type="InterPro" id="IPR016181">
    <property type="entry name" value="Acyl_CoA_acyltransferase"/>
</dbReference>